<protein>
    <submittedName>
        <fullName evidence="7">ABC transporter permease</fullName>
    </submittedName>
</protein>
<evidence type="ECO:0000313" key="8">
    <source>
        <dbReference type="Proteomes" id="UP000186364"/>
    </source>
</evidence>
<sequence length="328" mass="34337">MEVLGSLFNVALLVATIRTTTPILLVALGGSFTTKAGIFNIGLEGQMLIAAFFAVIGSIYTGSSVGGLVIGVAAALVFALVYAVLVVSFRANEVVVGLALNILAGGMTISLMKAIFGTRGSIVGRGIVGLPKVQVPGARDLLGFNAAQLISGYTPLVYVAFLAVPAMLLIYGRTRLGLYIRVVGEKPEAAEALGISIARVRYTASLLCGLMAGLAGAHMSLGYITMFTENMSAGRGFMAVAILIFSAGDPLKVLAGCLLFGFADALSLRLQTFGFPSYLVLAVPYAVALVALFALSWRARPKTIRETLETMRRALSVSPERESSSTRS</sequence>
<feature type="transmembrane region" description="Helical" evidence="6">
    <location>
        <begin position="66"/>
        <end position="87"/>
    </location>
</feature>
<gene>
    <name evidence="7" type="ORF">BJF93_02150</name>
</gene>
<dbReference type="PANTHER" id="PTHR43370:SF1">
    <property type="entry name" value="GUANOSINE ABC TRANSPORTER PERMEASE PROTEIN NUPQ"/>
    <property type="match status" value="1"/>
</dbReference>
<feature type="transmembrane region" description="Helical" evidence="6">
    <location>
        <begin position="94"/>
        <end position="116"/>
    </location>
</feature>
<reference evidence="7 8" key="1">
    <citation type="submission" date="2016-09" db="EMBL/GenBank/DDBJ databases">
        <title>Rhizobium sp. nov., a novel species isolated from the rice rhizosphere.</title>
        <authorList>
            <person name="Zhao J."/>
            <person name="Zhang X."/>
        </authorList>
    </citation>
    <scope>NUCLEOTIDE SEQUENCE [LARGE SCALE GENOMIC DNA]</scope>
    <source>
        <strain evidence="7 8">1.7048</strain>
    </source>
</reference>
<comment type="caution">
    <text evidence="7">The sequence shown here is derived from an EMBL/GenBank/DDBJ whole genome shotgun (WGS) entry which is preliminary data.</text>
</comment>
<evidence type="ECO:0000256" key="3">
    <source>
        <dbReference type="ARBA" id="ARBA00022692"/>
    </source>
</evidence>
<dbReference type="Proteomes" id="UP000186364">
    <property type="component" value="Unassembled WGS sequence"/>
</dbReference>
<feature type="transmembrane region" description="Helical" evidence="6">
    <location>
        <begin position="150"/>
        <end position="171"/>
    </location>
</feature>
<feature type="transmembrane region" description="Helical" evidence="6">
    <location>
        <begin position="41"/>
        <end position="60"/>
    </location>
</feature>
<dbReference type="Pfam" id="PF02653">
    <property type="entry name" value="BPD_transp_2"/>
    <property type="match status" value="1"/>
</dbReference>
<dbReference type="PANTHER" id="PTHR43370">
    <property type="entry name" value="SUGAR ABC TRANSPORTER INTEGRAL MEMBRANE PROTEIN-RELATED"/>
    <property type="match status" value="1"/>
</dbReference>
<dbReference type="InterPro" id="IPR001851">
    <property type="entry name" value="ABC_transp_permease"/>
</dbReference>
<keyword evidence="5 6" id="KW-0472">Membrane</keyword>
<evidence type="ECO:0000313" key="7">
    <source>
        <dbReference type="EMBL" id="OLP60898.1"/>
    </source>
</evidence>
<accession>A0A1Q9AYW3</accession>
<dbReference type="AlphaFoldDB" id="A0A1Q9AYW3"/>
<dbReference type="EMBL" id="MKIP01000034">
    <property type="protein sequence ID" value="OLP60898.1"/>
    <property type="molecule type" value="Genomic_DNA"/>
</dbReference>
<evidence type="ECO:0000256" key="5">
    <source>
        <dbReference type="ARBA" id="ARBA00023136"/>
    </source>
</evidence>
<comment type="subcellular location">
    <subcellularLocation>
        <location evidence="1">Cell membrane</location>
        <topology evidence="1">Multi-pass membrane protein</topology>
    </subcellularLocation>
</comment>
<evidence type="ECO:0000256" key="1">
    <source>
        <dbReference type="ARBA" id="ARBA00004651"/>
    </source>
</evidence>
<dbReference type="CDD" id="cd06580">
    <property type="entry name" value="TM_PBP1_transp_TpRbsC_like"/>
    <property type="match status" value="1"/>
</dbReference>
<proteinExistence type="predicted"/>
<evidence type="ECO:0000256" key="2">
    <source>
        <dbReference type="ARBA" id="ARBA00022475"/>
    </source>
</evidence>
<keyword evidence="4 6" id="KW-1133">Transmembrane helix</keyword>
<dbReference type="OrthoDB" id="9792579at2"/>
<dbReference type="GO" id="GO:0005886">
    <property type="term" value="C:plasma membrane"/>
    <property type="evidence" value="ECO:0007669"/>
    <property type="project" value="UniProtKB-SubCell"/>
</dbReference>
<evidence type="ECO:0000256" key="6">
    <source>
        <dbReference type="SAM" id="Phobius"/>
    </source>
</evidence>
<feature type="transmembrane region" description="Helical" evidence="6">
    <location>
        <begin position="236"/>
        <end position="263"/>
    </location>
</feature>
<evidence type="ECO:0000256" key="4">
    <source>
        <dbReference type="ARBA" id="ARBA00022989"/>
    </source>
</evidence>
<organism evidence="7 8">
    <name type="scientific">Xaviernesmea oryzae</name>
    <dbReference type="NCBI Taxonomy" id="464029"/>
    <lineage>
        <taxon>Bacteria</taxon>
        <taxon>Pseudomonadati</taxon>
        <taxon>Pseudomonadota</taxon>
        <taxon>Alphaproteobacteria</taxon>
        <taxon>Hyphomicrobiales</taxon>
        <taxon>Rhizobiaceae</taxon>
        <taxon>Rhizobium/Agrobacterium group</taxon>
        <taxon>Xaviernesmea</taxon>
    </lineage>
</organism>
<name>A0A1Q9AYW3_9HYPH</name>
<dbReference type="GO" id="GO:0022857">
    <property type="term" value="F:transmembrane transporter activity"/>
    <property type="evidence" value="ECO:0007669"/>
    <property type="project" value="InterPro"/>
</dbReference>
<keyword evidence="2" id="KW-1003">Cell membrane</keyword>
<feature type="transmembrane region" description="Helical" evidence="6">
    <location>
        <begin position="275"/>
        <end position="295"/>
    </location>
</feature>
<keyword evidence="3 6" id="KW-0812">Transmembrane</keyword>
<feature type="transmembrane region" description="Helical" evidence="6">
    <location>
        <begin position="6"/>
        <end position="29"/>
    </location>
</feature>
<keyword evidence="8" id="KW-1185">Reference proteome</keyword>
<dbReference type="RefSeq" id="WP_075626791.1">
    <property type="nucleotide sequence ID" value="NZ_FOAM01000006.1"/>
</dbReference>